<dbReference type="AlphaFoldDB" id="A0A736I6K2"/>
<comment type="caution">
    <text evidence="1">The sequence shown here is derived from an EMBL/GenBank/DDBJ whole genome shotgun (WGS) entry which is preliminary data.</text>
</comment>
<organism evidence="1">
    <name type="scientific">Salmonella enterica subsp. houtenae serovar 44:z36[z38]:-</name>
    <dbReference type="NCBI Taxonomy" id="1967609"/>
    <lineage>
        <taxon>Bacteria</taxon>
        <taxon>Pseudomonadati</taxon>
        <taxon>Pseudomonadota</taxon>
        <taxon>Gammaproteobacteria</taxon>
        <taxon>Enterobacterales</taxon>
        <taxon>Enterobacteriaceae</taxon>
        <taxon>Salmonella</taxon>
    </lineage>
</organism>
<gene>
    <name evidence="1" type="ORF">GND75_002931</name>
</gene>
<name>A0A736I6K2_SALHO</name>
<reference evidence="1" key="2">
    <citation type="submission" date="2018-07" db="EMBL/GenBank/DDBJ databases">
        <authorList>
            <consortium name="NCBI Pathogen Detection Project"/>
        </authorList>
    </citation>
    <scope>NUCLEOTIDE SEQUENCE</scope>
    <source>
        <strain evidence="1">166-88</strain>
    </source>
</reference>
<proteinExistence type="predicted"/>
<reference evidence="1" key="1">
    <citation type="journal article" date="2018" name="Genome Biol.">
        <title>SKESA: strategic k-mer extension for scrupulous assemblies.</title>
        <authorList>
            <person name="Souvorov A."/>
            <person name="Agarwala R."/>
            <person name="Lipman D.J."/>
        </authorList>
    </citation>
    <scope>NUCLEOTIDE SEQUENCE</scope>
    <source>
        <strain evidence="1">166-88</strain>
    </source>
</reference>
<dbReference type="EMBL" id="DAASYS010000012">
    <property type="protein sequence ID" value="HAE7581317.1"/>
    <property type="molecule type" value="Genomic_DNA"/>
</dbReference>
<accession>A0A736I6K2</accession>
<evidence type="ECO:0000313" key="1">
    <source>
        <dbReference type="EMBL" id="HAE7581317.1"/>
    </source>
</evidence>
<sequence>MDKPKGRGSLSHWGIVHQYQFLPGHGYLRASKLMIKKERGDCPGTAPEGIAIPFLAMSAFFTCDTMTGPFFRAWTDEKEKHYADSPRRYIPAVSDTT</sequence>
<protein>
    <submittedName>
        <fullName evidence="1">Uncharacterized protein</fullName>
    </submittedName>
</protein>